<reference evidence="1" key="1">
    <citation type="submission" date="2014-09" db="EMBL/GenBank/DDBJ databases">
        <authorList>
            <person name="Magalhaes I.L.F."/>
            <person name="Oliveira U."/>
            <person name="Santos F.R."/>
            <person name="Vidigal T.H.D.A."/>
            <person name="Brescovit A.D."/>
            <person name="Santos A.J."/>
        </authorList>
    </citation>
    <scope>NUCLEOTIDE SEQUENCE</scope>
    <source>
        <tissue evidence="1">Shoot tissue taken approximately 20 cm above the soil surface</tissue>
    </source>
</reference>
<evidence type="ECO:0000313" key="1">
    <source>
        <dbReference type="EMBL" id="JAD70475.1"/>
    </source>
</evidence>
<organism evidence="1">
    <name type="scientific">Arundo donax</name>
    <name type="common">Giant reed</name>
    <name type="synonym">Donax arundinaceus</name>
    <dbReference type="NCBI Taxonomy" id="35708"/>
    <lineage>
        <taxon>Eukaryota</taxon>
        <taxon>Viridiplantae</taxon>
        <taxon>Streptophyta</taxon>
        <taxon>Embryophyta</taxon>
        <taxon>Tracheophyta</taxon>
        <taxon>Spermatophyta</taxon>
        <taxon>Magnoliopsida</taxon>
        <taxon>Liliopsida</taxon>
        <taxon>Poales</taxon>
        <taxon>Poaceae</taxon>
        <taxon>PACMAD clade</taxon>
        <taxon>Arundinoideae</taxon>
        <taxon>Arundineae</taxon>
        <taxon>Arundo</taxon>
    </lineage>
</organism>
<reference evidence="1" key="2">
    <citation type="journal article" date="2015" name="Data Brief">
        <title>Shoot transcriptome of the giant reed, Arundo donax.</title>
        <authorList>
            <person name="Barrero R.A."/>
            <person name="Guerrero F.D."/>
            <person name="Moolhuijzen P."/>
            <person name="Goolsby J.A."/>
            <person name="Tidwell J."/>
            <person name="Bellgard S.E."/>
            <person name="Bellgard M.I."/>
        </authorList>
    </citation>
    <scope>NUCLEOTIDE SEQUENCE</scope>
    <source>
        <tissue evidence="1">Shoot tissue taken approximately 20 cm above the soil surface</tissue>
    </source>
</reference>
<dbReference type="EMBL" id="GBRH01227420">
    <property type="protein sequence ID" value="JAD70475.1"/>
    <property type="molecule type" value="Transcribed_RNA"/>
</dbReference>
<sequence length="27" mass="3292">MLFVYCWLRCFQDMFCTCLCHKVACNL</sequence>
<dbReference type="AlphaFoldDB" id="A0A0A9CAN7"/>
<proteinExistence type="predicted"/>
<protein>
    <submittedName>
        <fullName evidence="1">Uncharacterized protein</fullName>
    </submittedName>
</protein>
<name>A0A0A9CAN7_ARUDO</name>
<accession>A0A0A9CAN7</accession>